<keyword evidence="2" id="KW-1185">Reference proteome</keyword>
<name>A0A0N4WLH9_HAEPC</name>
<reference evidence="3" key="1">
    <citation type="submission" date="2017-02" db="UniProtKB">
        <authorList>
            <consortium name="WormBaseParasite"/>
        </authorList>
    </citation>
    <scope>IDENTIFICATION</scope>
</reference>
<dbReference type="Proteomes" id="UP000268014">
    <property type="component" value="Unassembled WGS sequence"/>
</dbReference>
<sequence length="71" mass="7885">MVTVELLDDVAIVAARKTTTVVHDVNFLFRGRLITNGCVEMLGDASIGVFNTLLIKSLHKSNKLLRTRIFV</sequence>
<proteinExistence type="predicted"/>
<evidence type="ECO:0000313" key="2">
    <source>
        <dbReference type="Proteomes" id="UP000268014"/>
    </source>
</evidence>
<dbReference type="WBParaSite" id="HPLM_0001200401-mRNA-1">
    <property type="protein sequence ID" value="HPLM_0001200401-mRNA-1"/>
    <property type="gene ID" value="HPLM_0001200401"/>
</dbReference>
<accession>A0A0N4WLH9</accession>
<reference evidence="1 2" key="2">
    <citation type="submission" date="2018-11" db="EMBL/GenBank/DDBJ databases">
        <authorList>
            <consortium name="Pathogen Informatics"/>
        </authorList>
    </citation>
    <scope>NUCLEOTIDE SEQUENCE [LARGE SCALE GENOMIC DNA]</scope>
    <source>
        <strain evidence="1 2">MHpl1</strain>
    </source>
</reference>
<dbReference type="AlphaFoldDB" id="A0A0N4WLH9"/>
<organism evidence="3">
    <name type="scientific">Haemonchus placei</name>
    <name type="common">Barber's pole worm</name>
    <dbReference type="NCBI Taxonomy" id="6290"/>
    <lineage>
        <taxon>Eukaryota</taxon>
        <taxon>Metazoa</taxon>
        <taxon>Ecdysozoa</taxon>
        <taxon>Nematoda</taxon>
        <taxon>Chromadorea</taxon>
        <taxon>Rhabditida</taxon>
        <taxon>Rhabditina</taxon>
        <taxon>Rhabditomorpha</taxon>
        <taxon>Strongyloidea</taxon>
        <taxon>Trichostrongylidae</taxon>
        <taxon>Haemonchus</taxon>
    </lineage>
</organism>
<evidence type="ECO:0000313" key="3">
    <source>
        <dbReference type="WBParaSite" id="HPLM_0001200401-mRNA-1"/>
    </source>
</evidence>
<evidence type="ECO:0000313" key="1">
    <source>
        <dbReference type="EMBL" id="VDO44415.1"/>
    </source>
</evidence>
<dbReference type="EMBL" id="UZAF01017727">
    <property type="protein sequence ID" value="VDO44415.1"/>
    <property type="molecule type" value="Genomic_DNA"/>
</dbReference>
<gene>
    <name evidence="1" type="ORF">HPLM_LOCUS11996</name>
</gene>
<protein>
    <submittedName>
        <fullName evidence="1 3">Uncharacterized protein</fullName>
    </submittedName>
</protein>